<protein>
    <recommendedName>
        <fullName evidence="2">G-patch domain-containing protein</fullName>
    </recommendedName>
</protein>
<organism evidence="3 4">
    <name type="scientific">Cryoendolithus antarcticus</name>
    <dbReference type="NCBI Taxonomy" id="1507870"/>
    <lineage>
        <taxon>Eukaryota</taxon>
        <taxon>Fungi</taxon>
        <taxon>Dikarya</taxon>
        <taxon>Ascomycota</taxon>
        <taxon>Pezizomycotina</taxon>
        <taxon>Dothideomycetes</taxon>
        <taxon>Dothideomycetidae</taxon>
        <taxon>Cladosporiales</taxon>
        <taxon>Cladosporiaceae</taxon>
        <taxon>Cryoendolithus</taxon>
    </lineage>
</organism>
<evidence type="ECO:0000313" key="4">
    <source>
        <dbReference type="Proteomes" id="UP000192596"/>
    </source>
</evidence>
<dbReference type="PANTHER" id="PTHR13384">
    <property type="entry name" value="G PATCH DOMAIN-CONTAINING PROTEIN 1"/>
    <property type="match status" value="1"/>
</dbReference>
<gene>
    <name evidence="3" type="ORF">B0A48_07903</name>
</gene>
<dbReference type="EMBL" id="NAJO01000020">
    <property type="protein sequence ID" value="OQO04886.1"/>
    <property type="molecule type" value="Genomic_DNA"/>
</dbReference>
<dbReference type="Proteomes" id="UP000192596">
    <property type="component" value="Unassembled WGS sequence"/>
</dbReference>
<dbReference type="PANTHER" id="PTHR13384:SF19">
    <property type="entry name" value="G PATCH DOMAIN-CONTAINING PROTEIN 1"/>
    <property type="match status" value="1"/>
</dbReference>
<feature type="domain" description="G-patch" evidence="2">
    <location>
        <begin position="156"/>
        <end position="218"/>
    </location>
</feature>
<dbReference type="Pfam" id="PF26093">
    <property type="entry name" value="HTH_TGH"/>
    <property type="match status" value="1"/>
</dbReference>
<keyword evidence="4" id="KW-1185">Reference proteome</keyword>
<reference evidence="4" key="1">
    <citation type="submission" date="2017-03" db="EMBL/GenBank/DDBJ databases">
        <title>Genomes of endolithic fungi from Antarctica.</title>
        <authorList>
            <person name="Coleine C."/>
            <person name="Masonjones S."/>
            <person name="Stajich J.E."/>
        </authorList>
    </citation>
    <scope>NUCLEOTIDE SEQUENCE [LARGE SCALE GENOMIC DNA]</scope>
    <source>
        <strain evidence="4">CCFEE 5527</strain>
    </source>
</reference>
<dbReference type="InterPro" id="IPR000467">
    <property type="entry name" value="G_patch_dom"/>
</dbReference>
<sequence length="701" mass="74455">MSSKRSRAAFESSDGAPLQHAPFALYGTPLPAFDPEVRDDGSYVPIWKQEVTDERGRKRLHGAFTGGFSAGYFNTVGSKEGWAPASFVSSRSNRAAKSKVEGGAAQRIEDFMDEEDLAERSEAQQIGTQGVFAGLGGTDGNGGGKGMFADLFRSTGETIGVKLLKQMGWREGQGVGPKVRRRAEGDKTGEEHLFAPENTEMVKLVRKTDLKGLGFAGESSLTDVTGKAVASDEENNDADARILSATRSKLLAKPRVKLKKSAIGMGVLNDTGSDDEDPYAIGPQINYSRVIGGDKKKRKGGLVTASTVQKPSAPTKKVTQSQTTTLQGFRRCHDGRLPLDGFVLSMQRLEVAESKYPPPVLPPDWKSRRATKFDTSATTFTSTADVAKSSTLNPSSRAAILGEAALPGKSVFDFLSTSARDRLVSASGKTNLPQAKGEHGPVDAASSPAQKSLWDLVPPLDADTASAALARGKTGWLPYAEDLPKRDRYTGFLSLRAGQQDPPSLPARSPGMTTDAWAQEMREFAQAAEVFKPISGLMATRFAASTAAPALASDAPDPTPASTKVLSAAEEAAKAGMYGPLTRKTYAFYPTRLLCKRFNVPAPTVVDPSTADAAEERKSMKNLVNVREMERMMGAASAGPGSGVRMKAFASAGTEGGEKAETKESVEATGGHARVDVDVNEALEGARPGRDVYEGIFGDEG</sequence>
<name>A0A1V8T0F8_9PEZI</name>
<dbReference type="InParanoid" id="A0A1V8T0F8"/>
<dbReference type="AlphaFoldDB" id="A0A1V8T0F8"/>
<feature type="region of interest" description="Disordered" evidence="1">
    <location>
        <begin position="1"/>
        <end position="21"/>
    </location>
</feature>
<feature type="region of interest" description="Disordered" evidence="1">
    <location>
        <begin position="427"/>
        <end position="446"/>
    </location>
</feature>
<dbReference type="GO" id="GO:0005634">
    <property type="term" value="C:nucleus"/>
    <property type="evidence" value="ECO:0007669"/>
    <property type="project" value="TreeGrafter"/>
</dbReference>
<evidence type="ECO:0000313" key="3">
    <source>
        <dbReference type="EMBL" id="OQO04886.1"/>
    </source>
</evidence>
<accession>A0A1V8T0F8</accession>
<dbReference type="OrthoDB" id="20507at2759"/>
<dbReference type="Pfam" id="PF07713">
    <property type="entry name" value="DUF1604"/>
    <property type="match status" value="1"/>
</dbReference>
<proteinExistence type="predicted"/>
<dbReference type="PROSITE" id="PS50174">
    <property type="entry name" value="G_PATCH"/>
    <property type="match status" value="1"/>
</dbReference>
<dbReference type="STRING" id="1507870.A0A1V8T0F8"/>
<evidence type="ECO:0000256" key="1">
    <source>
        <dbReference type="SAM" id="MobiDB-lite"/>
    </source>
</evidence>
<dbReference type="GO" id="GO:0006397">
    <property type="term" value="P:mRNA processing"/>
    <property type="evidence" value="ECO:0007669"/>
    <property type="project" value="InterPro"/>
</dbReference>
<comment type="caution">
    <text evidence="3">The sequence shown here is derived from an EMBL/GenBank/DDBJ whole genome shotgun (WGS) entry which is preliminary data.</text>
</comment>
<dbReference type="InterPro" id="IPR011666">
    <property type="entry name" value="DUF1604"/>
</dbReference>
<evidence type="ECO:0000259" key="2">
    <source>
        <dbReference type="PROSITE" id="PS50174"/>
    </source>
</evidence>
<dbReference type="GO" id="GO:0003723">
    <property type="term" value="F:RNA binding"/>
    <property type="evidence" value="ECO:0007669"/>
    <property type="project" value="TreeGrafter"/>
</dbReference>
<dbReference type="Pfam" id="PF01585">
    <property type="entry name" value="G-patch"/>
    <property type="match status" value="1"/>
</dbReference>